<accession>A0ABV9GZS7</accession>
<dbReference type="EMBL" id="JBHSEW010000011">
    <property type="protein sequence ID" value="MFC4623064.1"/>
    <property type="molecule type" value="Genomic_DNA"/>
</dbReference>
<sequence length="144" mass="15891">MVANDGWFPDMQPQAVRSACHLDGTVTPDRLQPALQNAMLTVNAELQDWVDEQRSRWGYTQLGDVPAIQVGGESAKLLHYRRAVHAALQADLVQTYRGMAAIATGNKLDRSSDDLQQTAGDYLRQLRNAIADIRGSARCTVELL</sequence>
<reference evidence="2" key="1">
    <citation type="journal article" date="2019" name="Int. J. Syst. Evol. Microbiol.">
        <title>The Global Catalogue of Microorganisms (GCM) 10K type strain sequencing project: providing services to taxonomists for standard genome sequencing and annotation.</title>
        <authorList>
            <consortium name="The Broad Institute Genomics Platform"/>
            <consortium name="The Broad Institute Genome Sequencing Center for Infectious Disease"/>
            <person name="Wu L."/>
            <person name="Ma J."/>
        </authorList>
    </citation>
    <scope>NUCLEOTIDE SEQUENCE [LARGE SCALE GENOMIC DNA]</scope>
    <source>
        <strain evidence="2">JCM 11650</strain>
    </source>
</reference>
<keyword evidence="2" id="KW-1185">Reference proteome</keyword>
<organism evidence="1 2">
    <name type="scientific">Comamonas nitrativorans</name>
    <dbReference type="NCBI Taxonomy" id="108437"/>
    <lineage>
        <taxon>Bacteria</taxon>
        <taxon>Pseudomonadati</taxon>
        <taxon>Pseudomonadota</taxon>
        <taxon>Betaproteobacteria</taxon>
        <taxon>Burkholderiales</taxon>
        <taxon>Comamonadaceae</taxon>
        <taxon>Comamonas</taxon>
    </lineage>
</organism>
<name>A0ABV9GZS7_9BURK</name>
<dbReference type="RefSeq" id="WP_377726922.1">
    <property type="nucleotide sequence ID" value="NZ_JBHSEW010000011.1"/>
</dbReference>
<dbReference type="InterPro" id="IPR009225">
    <property type="entry name" value="Phage_head_completion_GpL"/>
</dbReference>
<gene>
    <name evidence="1" type="ORF">ACFO3A_12675</name>
</gene>
<dbReference type="Pfam" id="PF05926">
    <property type="entry name" value="Phage_GPL"/>
    <property type="match status" value="1"/>
</dbReference>
<proteinExistence type="predicted"/>
<evidence type="ECO:0000313" key="1">
    <source>
        <dbReference type="EMBL" id="MFC4623064.1"/>
    </source>
</evidence>
<evidence type="ECO:0000313" key="2">
    <source>
        <dbReference type="Proteomes" id="UP001595967"/>
    </source>
</evidence>
<protein>
    <submittedName>
        <fullName evidence="1">Head completion/stabilization protein</fullName>
    </submittedName>
</protein>
<dbReference type="Proteomes" id="UP001595967">
    <property type="component" value="Unassembled WGS sequence"/>
</dbReference>
<comment type="caution">
    <text evidence="1">The sequence shown here is derived from an EMBL/GenBank/DDBJ whole genome shotgun (WGS) entry which is preliminary data.</text>
</comment>